<dbReference type="Proteomes" id="UP000750711">
    <property type="component" value="Unassembled WGS sequence"/>
</dbReference>
<accession>A0A9P8I5T1</accession>
<protein>
    <submittedName>
        <fullName evidence="2">Uncharacterized protein</fullName>
    </submittedName>
</protein>
<dbReference type="AlphaFoldDB" id="A0A9P8I5T1"/>
<feature type="compositionally biased region" description="Low complexity" evidence="1">
    <location>
        <begin position="33"/>
        <end position="46"/>
    </location>
</feature>
<dbReference type="EMBL" id="JAGHQM010002388">
    <property type="protein sequence ID" value="KAH0550888.1"/>
    <property type="molecule type" value="Genomic_DNA"/>
</dbReference>
<evidence type="ECO:0000256" key="1">
    <source>
        <dbReference type="SAM" id="MobiDB-lite"/>
    </source>
</evidence>
<feature type="region of interest" description="Disordered" evidence="1">
    <location>
        <begin position="24"/>
        <end position="51"/>
    </location>
</feature>
<organism evidence="2 3">
    <name type="scientific">Trichoglossum hirsutum</name>
    <dbReference type="NCBI Taxonomy" id="265104"/>
    <lineage>
        <taxon>Eukaryota</taxon>
        <taxon>Fungi</taxon>
        <taxon>Dikarya</taxon>
        <taxon>Ascomycota</taxon>
        <taxon>Pezizomycotina</taxon>
        <taxon>Geoglossomycetes</taxon>
        <taxon>Geoglossales</taxon>
        <taxon>Geoglossaceae</taxon>
        <taxon>Trichoglossum</taxon>
    </lineage>
</organism>
<sequence>MESVYRSKRFRASTEAAIDEWEKKRQGLGTAGSSSRTISTSHTSSTTRKKPDMYSMQALEKCLATDPTELLRFAAMKEFTGENIVFLTQVRDWKAGWLRLAKKGNLTTEARSQLFSEGADIFAQTVSLQTSPFPVNLESKAYFDLEAMFGKRVGTSSSNDTDIITPFAHHFASDSQSFTNMSQQNNKSNSQEYIVPLPAWEQPIPENFNEHVFDSAEKSVRYMVFTNTWAK</sequence>
<proteinExistence type="predicted"/>
<keyword evidence="3" id="KW-1185">Reference proteome</keyword>
<gene>
    <name evidence="2" type="ORF">GP486_007749</name>
</gene>
<reference evidence="2" key="1">
    <citation type="submission" date="2021-03" db="EMBL/GenBank/DDBJ databases">
        <title>Comparative genomics and phylogenomic investigation of the class Geoglossomycetes provide insights into ecological specialization and systematics.</title>
        <authorList>
            <person name="Melie T."/>
            <person name="Pirro S."/>
            <person name="Miller A.N."/>
            <person name="Quandt A."/>
        </authorList>
    </citation>
    <scope>NUCLEOTIDE SEQUENCE</scope>
    <source>
        <strain evidence="2">CAQ_001_2017</strain>
    </source>
</reference>
<name>A0A9P8I5T1_9PEZI</name>
<comment type="caution">
    <text evidence="2">The sequence shown here is derived from an EMBL/GenBank/DDBJ whole genome shotgun (WGS) entry which is preliminary data.</text>
</comment>
<evidence type="ECO:0000313" key="2">
    <source>
        <dbReference type="EMBL" id="KAH0550888.1"/>
    </source>
</evidence>
<evidence type="ECO:0000313" key="3">
    <source>
        <dbReference type="Proteomes" id="UP000750711"/>
    </source>
</evidence>